<dbReference type="EMBL" id="OBQD01000019">
    <property type="protein sequence ID" value="SOC45962.1"/>
    <property type="molecule type" value="Genomic_DNA"/>
</dbReference>
<evidence type="ECO:0000259" key="8">
    <source>
        <dbReference type="PROSITE" id="PS50931"/>
    </source>
</evidence>
<evidence type="ECO:0000313" key="9">
    <source>
        <dbReference type="EMBL" id="SOC45962.1"/>
    </source>
</evidence>
<proteinExistence type="inferred from homology"/>
<dbReference type="Proteomes" id="UP000219167">
    <property type="component" value="Unassembled WGS sequence"/>
</dbReference>
<keyword evidence="3 9" id="KW-0238">DNA-binding</keyword>
<dbReference type="PANTHER" id="PTHR30537:SF5">
    <property type="entry name" value="HTH-TYPE TRANSCRIPTIONAL ACTIVATOR TTDR-RELATED"/>
    <property type="match status" value="1"/>
</dbReference>
<dbReference type="SUPFAM" id="SSF53850">
    <property type="entry name" value="Periplasmic binding protein-like II"/>
    <property type="match status" value="1"/>
</dbReference>
<comment type="function">
    <text evidence="5">Transcriptional regulator of the ttuABCDE tartrate utilization operon.</text>
</comment>
<evidence type="ECO:0000256" key="4">
    <source>
        <dbReference type="ARBA" id="ARBA00023163"/>
    </source>
</evidence>
<feature type="domain" description="HTH lysR-type" evidence="8">
    <location>
        <begin position="1"/>
        <end position="58"/>
    </location>
</feature>
<comment type="similarity">
    <text evidence="1">Belongs to the LysR transcriptional regulatory family.</text>
</comment>
<accession>A0A285UVU7</accession>
<evidence type="ECO:0000256" key="1">
    <source>
        <dbReference type="ARBA" id="ARBA00009437"/>
    </source>
</evidence>
<reference evidence="9 10" key="1">
    <citation type="submission" date="2017-08" db="EMBL/GenBank/DDBJ databases">
        <authorList>
            <person name="de Groot N.N."/>
        </authorList>
    </citation>
    <scope>NUCLEOTIDE SEQUENCE [LARGE SCALE GENOMIC DNA]</scope>
    <source>
        <strain evidence="9 10">JC85</strain>
    </source>
</reference>
<dbReference type="OrthoDB" id="8417225at2"/>
<dbReference type="PANTHER" id="PTHR30537">
    <property type="entry name" value="HTH-TYPE TRANSCRIPTIONAL REGULATOR"/>
    <property type="match status" value="1"/>
</dbReference>
<evidence type="ECO:0000256" key="5">
    <source>
        <dbReference type="ARBA" id="ARBA00054626"/>
    </source>
</evidence>
<evidence type="ECO:0000256" key="3">
    <source>
        <dbReference type="ARBA" id="ARBA00023125"/>
    </source>
</evidence>
<evidence type="ECO:0000256" key="7">
    <source>
        <dbReference type="ARBA" id="ARBA00083243"/>
    </source>
</evidence>
<name>A0A285UVU7_9HYPH</name>
<dbReference type="SUPFAM" id="SSF46785">
    <property type="entry name" value="Winged helix' DNA-binding domain"/>
    <property type="match status" value="1"/>
</dbReference>
<dbReference type="GO" id="GO:0003677">
    <property type="term" value="F:DNA binding"/>
    <property type="evidence" value="ECO:0007669"/>
    <property type="project" value="UniProtKB-KW"/>
</dbReference>
<dbReference type="InterPro" id="IPR005119">
    <property type="entry name" value="LysR_subst-bd"/>
</dbReference>
<evidence type="ECO:0000256" key="2">
    <source>
        <dbReference type="ARBA" id="ARBA00023015"/>
    </source>
</evidence>
<dbReference type="InterPro" id="IPR036390">
    <property type="entry name" value="WH_DNA-bd_sf"/>
</dbReference>
<dbReference type="Gene3D" id="3.40.190.290">
    <property type="match status" value="1"/>
</dbReference>
<evidence type="ECO:0000256" key="6">
    <source>
        <dbReference type="ARBA" id="ARBA00067332"/>
    </source>
</evidence>
<keyword evidence="4" id="KW-0804">Transcription</keyword>
<dbReference type="RefSeq" id="WP_097142387.1">
    <property type="nucleotide sequence ID" value="NZ_OBQD01000019.1"/>
</dbReference>
<dbReference type="FunFam" id="1.10.10.10:FF:000001">
    <property type="entry name" value="LysR family transcriptional regulator"/>
    <property type="match status" value="1"/>
</dbReference>
<gene>
    <name evidence="9" type="ORF">SAMN05892877_11975</name>
</gene>
<protein>
    <recommendedName>
        <fullName evidence="6">HTH-type transcriptional regulator TtuA</fullName>
    </recommendedName>
    <alternativeName>
        <fullName evidence="7">Tartrate utilization transcriptional regulator</fullName>
    </alternativeName>
</protein>
<dbReference type="Pfam" id="PF00126">
    <property type="entry name" value="HTH_1"/>
    <property type="match status" value="1"/>
</dbReference>
<dbReference type="CDD" id="cd08422">
    <property type="entry name" value="PBP2_CrgA_like"/>
    <property type="match status" value="1"/>
</dbReference>
<keyword evidence="2" id="KW-0805">Transcription regulation</keyword>
<dbReference type="PROSITE" id="PS50931">
    <property type="entry name" value="HTH_LYSR"/>
    <property type="match status" value="1"/>
</dbReference>
<dbReference type="InterPro" id="IPR036388">
    <property type="entry name" value="WH-like_DNA-bd_sf"/>
</dbReference>
<dbReference type="InterPro" id="IPR058163">
    <property type="entry name" value="LysR-type_TF_proteobact-type"/>
</dbReference>
<dbReference type="Pfam" id="PF03466">
    <property type="entry name" value="LysR_substrate"/>
    <property type="match status" value="1"/>
</dbReference>
<keyword evidence="10" id="KW-1185">Reference proteome</keyword>
<dbReference type="AlphaFoldDB" id="A0A285UVU7"/>
<organism evidence="9 10">
    <name type="scientific">Rhizobium subbaraonis</name>
    <dbReference type="NCBI Taxonomy" id="908946"/>
    <lineage>
        <taxon>Bacteria</taxon>
        <taxon>Pseudomonadati</taxon>
        <taxon>Pseudomonadota</taxon>
        <taxon>Alphaproteobacteria</taxon>
        <taxon>Hyphomicrobiales</taxon>
        <taxon>Rhizobiaceae</taxon>
        <taxon>Rhizobium/Agrobacterium group</taxon>
        <taxon>Rhizobium</taxon>
    </lineage>
</organism>
<sequence>MNIDALASFVKIAELRSLSAAAKLYGLPKSTLSLRLKQLEADLNVALFERSGRNLLLTEAGQTLLKHARQILQNCDAARAAVSEVSEDVAGTLRIGATGEFGTAFYAQMLIAFRRLYPNVEIELTFFSPNVLYAAESFDTLDAVISWDEGDGEGEALSTATFALFASSSYVERFGQPQQPADLADHQGIVYRTPAGLQHWRLQKGAAQESVLPRSSLIANDYWTVKYFAVAGEGIAYLPRFFTAIECERGHLVPLLDDWASAERRVSIRLTRPHAPSRKMSAFMDVCRRYFSPGFVFQGPRYYVEAIFDPTQPKEGKRT</sequence>
<dbReference type="Gene3D" id="1.10.10.10">
    <property type="entry name" value="Winged helix-like DNA-binding domain superfamily/Winged helix DNA-binding domain"/>
    <property type="match status" value="1"/>
</dbReference>
<dbReference type="InterPro" id="IPR000847">
    <property type="entry name" value="LysR_HTH_N"/>
</dbReference>
<dbReference type="GO" id="GO:0003700">
    <property type="term" value="F:DNA-binding transcription factor activity"/>
    <property type="evidence" value="ECO:0007669"/>
    <property type="project" value="InterPro"/>
</dbReference>
<evidence type="ECO:0000313" key="10">
    <source>
        <dbReference type="Proteomes" id="UP000219167"/>
    </source>
</evidence>